<feature type="region of interest" description="Disordered" evidence="1">
    <location>
        <begin position="1"/>
        <end position="24"/>
    </location>
</feature>
<name>A0AAV2E312_9ROSI</name>
<dbReference type="AlphaFoldDB" id="A0AAV2E312"/>
<gene>
    <name evidence="2" type="ORF">LTRI10_LOCUS21695</name>
</gene>
<proteinExistence type="predicted"/>
<reference evidence="2 3" key="1">
    <citation type="submission" date="2024-04" db="EMBL/GenBank/DDBJ databases">
        <authorList>
            <person name="Fracassetti M."/>
        </authorList>
    </citation>
    <scope>NUCLEOTIDE SEQUENCE [LARGE SCALE GENOMIC DNA]</scope>
</reference>
<sequence length="89" mass="9268">MNPSEEPPAANLNPSGRPPDESQATLAKGVVAEAATPTARMDETAMMIDSQPQLLPQGVSTPLPLAVQAISYAKIVTGQTLENNKPKSS</sequence>
<accession>A0AAV2E312</accession>
<keyword evidence="3" id="KW-1185">Reference proteome</keyword>
<dbReference type="Proteomes" id="UP001497516">
    <property type="component" value="Chromosome 4"/>
</dbReference>
<evidence type="ECO:0000256" key="1">
    <source>
        <dbReference type="SAM" id="MobiDB-lite"/>
    </source>
</evidence>
<dbReference type="EMBL" id="OZ034817">
    <property type="protein sequence ID" value="CAL1380239.1"/>
    <property type="molecule type" value="Genomic_DNA"/>
</dbReference>
<protein>
    <submittedName>
        <fullName evidence="2">Uncharacterized protein</fullName>
    </submittedName>
</protein>
<organism evidence="2 3">
    <name type="scientific">Linum trigynum</name>
    <dbReference type="NCBI Taxonomy" id="586398"/>
    <lineage>
        <taxon>Eukaryota</taxon>
        <taxon>Viridiplantae</taxon>
        <taxon>Streptophyta</taxon>
        <taxon>Embryophyta</taxon>
        <taxon>Tracheophyta</taxon>
        <taxon>Spermatophyta</taxon>
        <taxon>Magnoliopsida</taxon>
        <taxon>eudicotyledons</taxon>
        <taxon>Gunneridae</taxon>
        <taxon>Pentapetalae</taxon>
        <taxon>rosids</taxon>
        <taxon>fabids</taxon>
        <taxon>Malpighiales</taxon>
        <taxon>Linaceae</taxon>
        <taxon>Linum</taxon>
    </lineage>
</organism>
<evidence type="ECO:0000313" key="3">
    <source>
        <dbReference type="Proteomes" id="UP001497516"/>
    </source>
</evidence>
<evidence type="ECO:0000313" key="2">
    <source>
        <dbReference type="EMBL" id="CAL1380239.1"/>
    </source>
</evidence>